<keyword evidence="4" id="KW-1185">Reference proteome</keyword>
<name>A0A9N9HFM0_9GLOM</name>
<gene>
    <name evidence="3" type="ORF">AGERDE_LOCUS12497</name>
</gene>
<accession>A0A9N9HFM0</accession>
<protein>
    <submittedName>
        <fullName evidence="3">7039_t:CDS:1</fullName>
    </submittedName>
</protein>
<feature type="compositionally biased region" description="Low complexity" evidence="2">
    <location>
        <begin position="139"/>
        <end position="168"/>
    </location>
</feature>
<evidence type="ECO:0000313" key="4">
    <source>
        <dbReference type="Proteomes" id="UP000789831"/>
    </source>
</evidence>
<proteinExistence type="predicted"/>
<feature type="coiled-coil region" evidence="1">
    <location>
        <begin position="312"/>
        <end position="346"/>
    </location>
</feature>
<evidence type="ECO:0000313" key="3">
    <source>
        <dbReference type="EMBL" id="CAG8676826.1"/>
    </source>
</evidence>
<keyword evidence="1" id="KW-0175">Coiled coil</keyword>
<evidence type="ECO:0000256" key="1">
    <source>
        <dbReference type="SAM" id="Coils"/>
    </source>
</evidence>
<feature type="compositionally biased region" description="Polar residues" evidence="2">
    <location>
        <begin position="126"/>
        <end position="135"/>
    </location>
</feature>
<feature type="non-terminal residue" evidence="3">
    <location>
        <position position="1"/>
    </location>
</feature>
<feature type="compositionally biased region" description="Low complexity" evidence="2">
    <location>
        <begin position="94"/>
        <end position="105"/>
    </location>
</feature>
<dbReference type="Proteomes" id="UP000789831">
    <property type="component" value="Unassembled WGS sequence"/>
</dbReference>
<reference evidence="3" key="1">
    <citation type="submission" date="2021-06" db="EMBL/GenBank/DDBJ databases">
        <authorList>
            <person name="Kallberg Y."/>
            <person name="Tangrot J."/>
            <person name="Rosling A."/>
        </authorList>
    </citation>
    <scope>NUCLEOTIDE SEQUENCE</scope>
    <source>
        <strain evidence="3">MT106</strain>
    </source>
</reference>
<dbReference type="AlphaFoldDB" id="A0A9N9HFM0"/>
<feature type="compositionally biased region" description="Polar residues" evidence="2">
    <location>
        <begin position="225"/>
        <end position="237"/>
    </location>
</feature>
<comment type="caution">
    <text evidence="3">The sequence shown here is derived from an EMBL/GenBank/DDBJ whole genome shotgun (WGS) entry which is preliminary data.</text>
</comment>
<organism evidence="3 4">
    <name type="scientific">Ambispora gerdemannii</name>
    <dbReference type="NCBI Taxonomy" id="144530"/>
    <lineage>
        <taxon>Eukaryota</taxon>
        <taxon>Fungi</taxon>
        <taxon>Fungi incertae sedis</taxon>
        <taxon>Mucoromycota</taxon>
        <taxon>Glomeromycotina</taxon>
        <taxon>Glomeromycetes</taxon>
        <taxon>Archaeosporales</taxon>
        <taxon>Ambisporaceae</taxon>
        <taxon>Ambispora</taxon>
    </lineage>
</organism>
<dbReference type="EMBL" id="CAJVPL010009112">
    <property type="protein sequence ID" value="CAG8676826.1"/>
    <property type="molecule type" value="Genomic_DNA"/>
</dbReference>
<feature type="coiled-coil region" evidence="1">
    <location>
        <begin position="38"/>
        <end position="65"/>
    </location>
</feature>
<evidence type="ECO:0000256" key="2">
    <source>
        <dbReference type="SAM" id="MobiDB-lite"/>
    </source>
</evidence>
<feature type="region of interest" description="Disordered" evidence="2">
    <location>
        <begin position="85"/>
        <end position="105"/>
    </location>
</feature>
<sequence>YQTKLRNLWDDNYRLNKIVAGLKVKNGPPKDDHWLKVFDNYQQSLSEARKKIEELENENVKLTQKINQTPGSDSPTNEERLANLGAYKSDPNSRRNSGSSLSNTNSLASEVAEKGFTTVEIGVRSVSTTPSSDGKITSDEAAISADSSSSTSSEYFSYRPKSRSSSDSAGLDLRQPTFSESTLGPLVLPNRASSPISPKKASRGVGRKSLTIQTSPNSPIFPHYSPSTTPYDSGGSDSQKRRNSLSKKLREATSILDIDVKRRKKDATTGTTPTDISDLHLTQSGNFKEFEAAYKHILNQIFEERNSHVKEKSQANKQINILQETIKSLKKQCQDYERKLETASLISEKAESVIEAAIEVKENEAATESFIKAN</sequence>
<feature type="region of interest" description="Disordered" evidence="2">
    <location>
        <begin position="126"/>
        <end position="248"/>
    </location>
</feature>